<comment type="subcellular location">
    <subcellularLocation>
        <location evidence="1">Mitochondrion</location>
    </subcellularLocation>
</comment>
<dbReference type="InterPro" id="IPR045853">
    <property type="entry name" value="Pep_chain_release_fac_I_sf"/>
</dbReference>
<evidence type="ECO:0000256" key="1">
    <source>
        <dbReference type="ARBA" id="ARBA00004173"/>
    </source>
</evidence>
<dbReference type="InterPro" id="IPR052405">
    <property type="entry name" value="Mito_Transl_Release_Factor"/>
</dbReference>
<evidence type="ECO:0000256" key="4">
    <source>
        <dbReference type="ARBA" id="ARBA00023128"/>
    </source>
</evidence>
<dbReference type="InterPro" id="IPR000352">
    <property type="entry name" value="Pep_chain_release_fac_I"/>
</dbReference>
<dbReference type="Gene3D" id="3.30.160.20">
    <property type="match status" value="1"/>
</dbReference>
<name>A0ABN8LE16_9CNID</name>
<evidence type="ECO:0000256" key="2">
    <source>
        <dbReference type="ARBA" id="ARBA00010835"/>
    </source>
</evidence>
<dbReference type="EMBL" id="CALNXI010000002">
    <property type="protein sequence ID" value="CAH3013728.1"/>
    <property type="molecule type" value="Genomic_DNA"/>
</dbReference>
<evidence type="ECO:0000256" key="3">
    <source>
        <dbReference type="ARBA" id="ARBA00022946"/>
    </source>
</evidence>
<keyword evidence="7" id="KW-1185">Reference proteome</keyword>
<comment type="caution">
    <text evidence="6">The sequence shown here is derived from an EMBL/GenBank/DDBJ whole genome shotgun (WGS) entry which is preliminary data.</text>
</comment>
<evidence type="ECO:0000313" key="6">
    <source>
        <dbReference type="EMBL" id="CAH3013728.1"/>
    </source>
</evidence>
<dbReference type="PANTHER" id="PTHR46203:SF1">
    <property type="entry name" value="MITOCHONDRIAL TRANSLATION RELEASE FACTOR IN RESCUE"/>
    <property type="match status" value="1"/>
</dbReference>
<dbReference type="PANTHER" id="PTHR46203">
    <property type="entry name" value="PROBABLE PEPTIDE CHAIN RELEASE FACTOR C12ORF65"/>
    <property type="match status" value="1"/>
</dbReference>
<protein>
    <recommendedName>
        <fullName evidence="5">Prokaryotic-type class I peptide chain release factors domain-containing protein</fullName>
    </recommendedName>
</protein>
<evidence type="ECO:0000313" key="7">
    <source>
        <dbReference type="Proteomes" id="UP001159427"/>
    </source>
</evidence>
<dbReference type="SUPFAM" id="SSF75620">
    <property type="entry name" value="Release factor"/>
    <property type="match status" value="1"/>
</dbReference>
<gene>
    <name evidence="6" type="ORF">PEVE_00013383</name>
</gene>
<dbReference type="Pfam" id="PF00472">
    <property type="entry name" value="RF-1"/>
    <property type="match status" value="1"/>
</dbReference>
<proteinExistence type="inferred from homology"/>
<evidence type="ECO:0000259" key="5">
    <source>
        <dbReference type="Pfam" id="PF00472"/>
    </source>
</evidence>
<keyword evidence="3" id="KW-0809">Transit peptide</keyword>
<organism evidence="6 7">
    <name type="scientific">Porites evermanni</name>
    <dbReference type="NCBI Taxonomy" id="104178"/>
    <lineage>
        <taxon>Eukaryota</taxon>
        <taxon>Metazoa</taxon>
        <taxon>Cnidaria</taxon>
        <taxon>Anthozoa</taxon>
        <taxon>Hexacorallia</taxon>
        <taxon>Scleractinia</taxon>
        <taxon>Fungiina</taxon>
        <taxon>Poritidae</taxon>
        <taxon>Porites</taxon>
    </lineage>
</organism>
<feature type="domain" description="Prokaryotic-type class I peptide chain release factors" evidence="5">
    <location>
        <begin position="51"/>
        <end position="146"/>
    </location>
</feature>
<comment type="similarity">
    <text evidence="2">Belongs to the prokaryotic/mitochondrial release factor family.</text>
</comment>
<reference evidence="6 7" key="1">
    <citation type="submission" date="2022-05" db="EMBL/GenBank/DDBJ databases">
        <authorList>
            <consortium name="Genoscope - CEA"/>
            <person name="William W."/>
        </authorList>
    </citation>
    <scope>NUCLEOTIDE SEQUENCE [LARGE SCALE GENOMIC DNA]</scope>
</reference>
<dbReference type="Proteomes" id="UP001159427">
    <property type="component" value="Unassembled WGS sequence"/>
</dbReference>
<accession>A0ABN8LE16</accession>
<sequence>MIVSAARICQSFTLTISRLSALSPKTGQFVIAASSCWRLHKTAYFARFYHEVHLTEDEMEESFIKGWGKGGQKVNKSSNCVHLKHKPTGIIIKCHESRSLARNRVIAREILRQKLDFLYNGKESELAQAVAKKKKKKANYARKRRLREEAIATGLQNVKDGPADSCDV</sequence>
<keyword evidence="4" id="KW-0496">Mitochondrion</keyword>